<feature type="region of interest" description="Disordered" evidence="1">
    <location>
        <begin position="743"/>
        <end position="764"/>
    </location>
</feature>
<organism evidence="2 3">
    <name type="scientific">Rotaria sordida</name>
    <dbReference type="NCBI Taxonomy" id="392033"/>
    <lineage>
        <taxon>Eukaryota</taxon>
        <taxon>Metazoa</taxon>
        <taxon>Spiralia</taxon>
        <taxon>Gnathifera</taxon>
        <taxon>Rotifera</taxon>
        <taxon>Eurotatoria</taxon>
        <taxon>Bdelloidea</taxon>
        <taxon>Philodinida</taxon>
        <taxon>Philodinidae</taxon>
        <taxon>Rotaria</taxon>
    </lineage>
</organism>
<sequence>MINQSINQSQVKQLFIHEMIDNIIPKIEVVRQEMYHNPTRRFYQESETIPLLSRSLNSSNQCKQCFENLFEKIPLPMNDCCMSTSQIYNNSACNDDHNLQQQSTEDILRILIDFLGEFLLFLSSIIQYEQFYSQFQLKKIVDVAEFIHRFRLTLQIQLNNIHEHMANSSLLNISTISFILHKLASFIHYLGQEQQQNETMINHPQTTTFIQLLNRLEKIIQSCTDCANINNNSNSLQTLISDIYPCTNSSYIIDNPTLFTEGLLTCNSSNMCIPWPILEPMKNSNEQDNHFGLMYAIDDGNIRRNLSYEIGEYKPLNRKKRAFQKTLKQQYKQNNLLNEEMKFDSNRQKTPSSTNTRMPIIQQISVNSPKMNIKIAKKQDFNDKNERISINSKIFQDKNIPTNRFGSSRTISQQPSIVNSKRSSTFSSDNFKIDKPFSLRSMYVPDSSGRMTTREISLHTEELLLTPMTDHRVSQRTPSRATPQQQQLNIYTEKNDKSAPLSPQSLETSGYRTSSNRRSRKTSQSLSPAHNKSINTKQSRESIQSRKDLSMNDIGENKSTSSMRQNLRKYINQSPISYQTHIDSDDSSITLTSPNKTKHSPSILNKNREQNLMSPLSMTSVQRSNSIHRKQKIRSPMSNKQFSIKKTPNDINFDNYSKYQTSPSRSFLNEINDNISLLNVIEGPKSTEGENKTINILDNNKKYISTPNCIPINTERHQSTSAISVSNDSPLFLKAKKQKTNKQLSQSITRKERKRCSQQVTDSPLQSNKQGYFNKFTSCFRRSIVNRIDRLEYKNK</sequence>
<feature type="compositionally biased region" description="Polar residues" evidence="1">
    <location>
        <begin position="526"/>
        <end position="537"/>
    </location>
</feature>
<evidence type="ECO:0000313" key="3">
    <source>
        <dbReference type="Proteomes" id="UP000663889"/>
    </source>
</evidence>
<comment type="caution">
    <text evidence="2">The sequence shown here is derived from an EMBL/GenBank/DDBJ whole genome shotgun (WGS) entry which is preliminary data.</text>
</comment>
<accession>A0A813VUI6</accession>
<name>A0A813VUI6_9BILA</name>
<protein>
    <submittedName>
        <fullName evidence="2">Uncharacterized protein</fullName>
    </submittedName>
</protein>
<feature type="compositionally biased region" description="Polar residues" evidence="1">
    <location>
        <begin position="589"/>
        <end position="602"/>
    </location>
</feature>
<feature type="region of interest" description="Disordered" evidence="1">
    <location>
        <begin position="466"/>
        <end position="563"/>
    </location>
</feature>
<feature type="compositionally biased region" description="Polar residues" evidence="1">
    <location>
        <begin position="475"/>
        <end position="492"/>
    </location>
</feature>
<feature type="compositionally biased region" description="Basic and acidic residues" evidence="1">
    <location>
        <begin position="538"/>
        <end position="550"/>
    </location>
</feature>
<feature type="region of interest" description="Disordered" evidence="1">
    <location>
        <begin position="400"/>
        <end position="426"/>
    </location>
</feature>
<dbReference type="EMBL" id="CAJNOU010000062">
    <property type="protein sequence ID" value="CAF0842389.1"/>
    <property type="molecule type" value="Genomic_DNA"/>
</dbReference>
<proteinExistence type="predicted"/>
<feature type="compositionally biased region" description="Polar residues" evidence="1">
    <location>
        <begin position="501"/>
        <end position="511"/>
    </location>
</feature>
<reference evidence="2" key="1">
    <citation type="submission" date="2021-02" db="EMBL/GenBank/DDBJ databases">
        <authorList>
            <person name="Nowell W R."/>
        </authorList>
    </citation>
    <scope>NUCLEOTIDE SEQUENCE</scope>
</reference>
<evidence type="ECO:0000256" key="1">
    <source>
        <dbReference type="SAM" id="MobiDB-lite"/>
    </source>
</evidence>
<gene>
    <name evidence="2" type="ORF">SEV965_LOCUS2675</name>
</gene>
<feature type="region of interest" description="Disordered" evidence="1">
    <location>
        <begin position="578"/>
        <end position="602"/>
    </location>
</feature>
<evidence type="ECO:0000313" key="2">
    <source>
        <dbReference type="EMBL" id="CAF0842389.1"/>
    </source>
</evidence>
<dbReference type="AlphaFoldDB" id="A0A813VUI6"/>
<dbReference type="Proteomes" id="UP000663889">
    <property type="component" value="Unassembled WGS sequence"/>
</dbReference>